<name>A0ABX5XPW8_9BACT</name>
<evidence type="ECO:0008006" key="3">
    <source>
        <dbReference type="Google" id="ProtNLM"/>
    </source>
</evidence>
<dbReference type="InterPro" id="IPR012657">
    <property type="entry name" value="23S_rRNA-intervening_sequence"/>
</dbReference>
<protein>
    <recommendedName>
        <fullName evidence="3">Four helix bundle protein</fullName>
    </recommendedName>
</protein>
<proteinExistence type="predicted"/>
<sequence length="80" mass="8893">MRPGFFGKGDLANQIRRATLWVSNNFAEGVLRGSATELLHYIDVARRSAGDVRSTLAAMERMDAFDDLTSEISLLPKHLD</sequence>
<dbReference type="InterPro" id="IPR036583">
    <property type="entry name" value="23S_rRNA_IVS_sf"/>
</dbReference>
<dbReference type="Proteomes" id="UP000318081">
    <property type="component" value="Chromosome"/>
</dbReference>
<gene>
    <name evidence="1" type="ORF">TBK1r_29950</name>
</gene>
<organism evidence="1 2">
    <name type="scientific">Stieleria magnilauensis</name>
    <dbReference type="NCBI Taxonomy" id="2527963"/>
    <lineage>
        <taxon>Bacteria</taxon>
        <taxon>Pseudomonadati</taxon>
        <taxon>Planctomycetota</taxon>
        <taxon>Planctomycetia</taxon>
        <taxon>Pirellulales</taxon>
        <taxon>Pirellulaceae</taxon>
        <taxon>Stieleria</taxon>
    </lineage>
</organism>
<dbReference type="EMBL" id="CP036432">
    <property type="protein sequence ID" value="QDV84052.1"/>
    <property type="molecule type" value="Genomic_DNA"/>
</dbReference>
<dbReference type="RefSeq" id="WP_419581349.1">
    <property type="nucleotide sequence ID" value="NZ_CP036432.1"/>
</dbReference>
<reference evidence="1 2" key="1">
    <citation type="submission" date="2019-02" db="EMBL/GenBank/DDBJ databases">
        <title>Deep-cultivation of Planctomycetes and their phenomic and genomic characterization uncovers novel biology.</title>
        <authorList>
            <person name="Wiegand S."/>
            <person name="Jogler M."/>
            <person name="Boedeker C."/>
            <person name="Pinto D."/>
            <person name="Vollmers J."/>
            <person name="Rivas-Marin E."/>
            <person name="Kohn T."/>
            <person name="Peeters S.H."/>
            <person name="Heuer A."/>
            <person name="Rast P."/>
            <person name="Oberbeckmann S."/>
            <person name="Bunk B."/>
            <person name="Jeske O."/>
            <person name="Meyerdierks A."/>
            <person name="Storesund J.E."/>
            <person name="Kallscheuer N."/>
            <person name="Luecker S."/>
            <person name="Lage O.M."/>
            <person name="Pohl T."/>
            <person name="Merkel B.J."/>
            <person name="Hornburger P."/>
            <person name="Mueller R.-W."/>
            <person name="Bruemmer F."/>
            <person name="Labrenz M."/>
            <person name="Spormann A.M."/>
            <person name="Op den Camp H."/>
            <person name="Overmann J."/>
            <person name="Amann R."/>
            <person name="Jetten M.S.M."/>
            <person name="Mascher T."/>
            <person name="Medema M.H."/>
            <person name="Devos D.P."/>
            <person name="Kaster A.-K."/>
            <person name="Ovreas L."/>
            <person name="Rohde M."/>
            <person name="Galperin M.Y."/>
            <person name="Jogler C."/>
        </authorList>
    </citation>
    <scope>NUCLEOTIDE SEQUENCE [LARGE SCALE GENOMIC DNA]</scope>
    <source>
        <strain evidence="1 2">TBK1r</strain>
    </source>
</reference>
<dbReference type="Gene3D" id="1.20.1440.60">
    <property type="entry name" value="23S rRNA-intervening sequence"/>
    <property type="match status" value="1"/>
</dbReference>
<keyword evidence="2" id="KW-1185">Reference proteome</keyword>
<dbReference type="Pfam" id="PF05635">
    <property type="entry name" value="23S_rRNA_IVP"/>
    <property type="match status" value="1"/>
</dbReference>
<evidence type="ECO:0000313" key="1">
    <source>
        <dbReference type="EMBL" id="QDV84052.1"/>
    </source>
</evidence>
<dbReference type="NCBIfam" id="TIGR02436">
    <property type="entry name" value="four helix bundle protein"/>
    <property type="match status" value="1"/>
</dbReference>
<accession>A0ABX5XPW8</accession>
<evidence type="ECO:0000313" key="2">
    <source>
        <dbReference type="Proteomes" id="UP000318081"/>
    </source>
</evidence>
<dbReference type="SUPFAM" id="SSF158446">
    <property type="entry name" value="IVS-encoded protein-like"/>
    <property type="match status" value="1"/>
</dbReference>